<name>A0A966HKJ0_9PROT</name>
<dbReference type="InterPro" id="IPR013792">
    <property type="entry name" value="RNA3'P_cycl/enolpyr_Trfase_a/b"/>
</dbReference>
<protein>
    <submittedName>
        <fullName evidence="3">3-phosphoshikimate 1-carboxyvinyltransferase</fullName>
    </submittedName>
</protein>
<accession>A0A966HKJ0</accession>
<dbReference type="PANTHER" id="PTHR21090:SF5">
    <property type="entry name" value="PENTAFUNCTIONAL AROM POLYPEPTIDE"/>
    <property type="match status" value="1"/>
</dbReference>
<dbReference type="InterPro" id="IPR023193">
    <property type="entry name" value="EPSP_synthase_CS"/>
</dbReference>
<gene>
    <name evidence="3" type="ORF">EBX29_03650</name>
</gene>
<reference evidence="3" key="1">
    <citation type="submission" date="2018-10" db="EMBL/GenBank/DDBJ databases">
        <title>Iterative Subtractive Binning of Freshwater Chronoseries Metagenomes Recovers Nearly Complete Genomes from over Four Hundred Novel Species.</title>
        <authorList>
            <person name="Rodriguez-R L.M."/>
            <person name="Tsementzi D."/>
            <person name="Luo C."/>
            <person name="Konstantinidis K.T."/>
        </authorList>
    </citation>
    <scope>NUCLEOTIDE SEQUENCE</scope>
    <source>
        <strain evidence="3">WB8_1A_003</strain>
    </source>
</reference>
<dbReference type="GO" id="GO:0009423">
    <property type="term" value="P:chorismate biosynthetic process"/>
    <property type="evidence" value="ECO:0007669"/>
    <property type="project" value="TreeGrafter"/>
</dbReference>
<dbReference type="Gene3D" id="3.65.10.10">
    <property type="entry name" value="Enolpyruvate transferase domain"/>
    <property type="match status" value="1"/>
</dbReference>
<organism evidence="3 4">
    <name type="scientific">Candidatus Fonsibacter lacus</name>
    <dbReference type="NCBI Taxonomy" id="2576439"/>
    <lineage>
        <taxon>Bacteria</taxon>
        <taxon>Pseudomonadati</taxon>
        <taxon>Pseudomonadota</taxon>
        <taxon>Alphaproteobacteria</taxon>
        <taxon>Candidatus Pelagibacterales</taxon>
        <taxon>Candidatus Pelagibacterales incertae sedis</taxon>
        <taxon>Candidatus Fonsibacter</taxon>
    </lineage>
</organism>
<dbReference type="GO" id="GO:0003866">
    <property type="term" value="F:3-phosphoshikimate 1-carboxyvinyltransferase activity"/>
    <property type="evidence" value="ECO:0007669"/>
    <property type="project" value="TreeGrafter"/>
</dbReference>
<proteinExistence type="predicted"/>
<dbReference type="Proteomes" id="UP000699985">
    <property type="component" value="Unassembled WGS sequence"/>
</dbReference>
<evidence type="ECO:0000313" key="4">
    <source>
        <dbReference type="Proteomes" id="UP000699985"/>
    </source>
</evidence>
<dbReference type="InterPro" id="IPR001986">
    <property type="entry name" value="Enolpyruvate_Tfrase_dom"/>
</dbReference>
<feature type="non-terminal residue" evidence="3">
    <location>
        <position position="1"/>
    </location>
</feature>
<dbReference type="PANTHER" id="PTHR21090">
    <property type="entry name" value="AROM/DEHYDROQUINATE SYNTHASE"/>
    <property type="match status" value="1"/>
</dbReference>
<feature type="domain" description="Enolpyruvate transferase" evidence="2">
    <location>
        <begin position="1"/>
        <end position="101"/>
    </location>
</feature>
<sequence>CFAKGTSVFNGIEELRVKESDRIKSMEDGLKPLGIKISSTKSSVKIAGTNSFKLNKKIKIDAKGDHRIAMSFYVLSQVLNKSFKIKDFNYVKTSFPSFTKTINKLKKN</sequence>
<dbReference type="InterPro" id="IPR036968">
    <property type="entry name" value="Enolpyruvate_Tfrase_sf"/>
</dbReference>
<evidence type="ECO:0000259" key="2">
    <source>
        <dbReference type="Pfam" id="PF00275"/>
    </source>
</evidence>
<evidence type="ECO:0000256" key="1">
    <source>
        <dbReference type="ARBA" id="ARBA00022679"/>
    </source>
</evidence>
<dbReference type="EMBL" id="RGMI01000193">
    <property type="protein sequence ID" value="NCU50845.1"/>
    <property type="molecule type" value="Genomic_DNA"/>
</dbReference>
<dbReference type="SUPFAM" id="SSF55205">
    <property type="entry name" value="EPT/RTPC-like"/>
    <property type="match status" value="1"/>
</dbReference>
<evidence type="ECO:0000313" key="3">
    <source>
        <dbReference type="EMBL" id="NCU50845.1"/>
    </source>
</evidence>
<dbReference type="AlphaFoldDB" id="A0A966HKJ0"/>
<keyword evidence="1" id="KW-0808">Transferase</keyword>
<dbReference type="PROSITE" id="PS00885">
    <property type="entry name" value="EPSP_SYNTHASE_2"/>
    <property type="match status" value="1"/>
</dbReference>
<comment type="caution">
    <text evidence="3">The sequence shown here is derived from an EMBL/GenBank/DDBJ whole genome shotgun (WGS) entry which is preliminary data.</text>
</comment>
<dbReference type="Pfam" id="PF00275">
    <property type="entry name" value="EPSP_synthase"/>
    <property type="match status" value="1"/>
</dbReference>